<evidence type="ECO:0000256" key="2">
    <source>
        <dbReference type="ARBA" id="ARBA00022679"/>
    </source>
</evidence>
<dbReference type="EMBL" id="KF160133">
    <property type="protein sequence ID" value="AGU68123.1"/>
    <property type="molecule type" value="Genomic_DNA"/>
</dbReference>
<keyword evidence="2 4" id="KW-0808">Transferase</keyword>
<dbReference type="GO" id="GO:0005739">
    <property type="term" value="C:mitochondrion"/>
    <property type="evidence" value="ECO:0007669"/>
    <property type="project" value="TreeGrafter"/>
</dbReference>
<proteinExistence type="predicted"/>
<evidence type="ECO:0000256" key="1">
    <source>
        <dbReference type="ARBA" id="ARBA00022603"/>
    </source>
</evidence>
<dbReference type="SUPFAM" id="SSF53335">
    <property type="entry name" value="S-adenosyl-L-methionine-dependent methyltransferases"/>
    <property type="match status" value="1"/>
</dbReference>
<dbReference type="Gene3D" id="3.40.50.150">
    <property type="entry name" value="Vaccinia Virus protein VP39"/>
    <property type="match status" value="1"/>
</dbReference>
<keyword evidence="4" id="KW-0830">Ubiquinone</keyword>
<dbReference type="PANTHER" id="PTHR43464">
    <property type="entry name" value="METHYLTRANSFERASE"/>
    <property type="match status" value="1"/>
</dbReference>
<protein>
    <submittedName>
        <fullName evidence="4">2-polyprenyl-6-hydroxyphenyl methylase/3-demethylubiquinone-9 3-methyltransferase</fullName>
    </submittedName>
</protein>
<dbReference type="InterPro" id="IPR029063">
    <property type="entry name" value="SAM-dependent_MTases_sf"/>
</dbReference>
<sequence>MMRGASAAEVAKFAALNEHWHNPNGPLRSLHMFNPLRVQYVNEAVKKFGKTVAATPPPSAAVGADKKHEAAMNFYLRKNDKHLVSSLTPQHRVLDVGCGGGILAEPLARLGANVLGIDVVGESIAVAEQRRAQLIQQQAAHYADAPAMRFAESRLQYRQVSLFDLLAEEEGKAAKAAEAAEGEDAFFDVVVATEVIEHVDDARGFLSALCNITKPNGGLLVISTMEKNWFTYLSHILVAEHVTGLVKPGTHDWTRFIDRDRLDKYVTTKHDVRPVDYQYIVSCPDIPQSLATRNFQIQFSLSRSAKTGHYLWTGVRA</sequence>
<keyword evidence="3" id="KW-0949">S-adenosyl-L-methionine</keyword>
<reference evidence="4" key="1">
    <citation type="journal article" date="2013" name="PLoS ONE">
        <title>Biosynthesis of vitamins and cofactors in bacterium-harbouring trypanosomatids depends on the symbiotic association as revealed by genomic analyses.</title>
        <authorList>
            <person name="Klein C.C."/>
            <person name="Alves J.M."/>
            <person name="Serrano M.G."/>
            <person name="Buck G.A."/>
            <person name="Vasconcelos A.T."/>
            <person name="Sagot M.F."/>
            <person name="Teixeira M.M."/>
            <person name="Camargo E.P."/>
            <person name="Motta M.C."/>
        </authorList>
    </citation>
    <scope>NUCLEOTIDE SEQUENCE</scope>
    <source>
        <strain evidence="4">TCC290E</strain>
    </source>
</reference>
<dbReference type="GO" id="GO:0010420">
    <property type="term" value="F:polyprenyldihydroxybenzoate methyltransferase activity"/>
    <property type="evidence" value="ECO:0007669"/>
    <property type="project" value="TreeGrafter"/>
</dbReference>
<dbReference type="CDD" id="cd02440">
    <property type="entry name" value="AdoMet_MTases"/>
    <property type="match status" value="1"/>
</dbReference>
<evidence type="ECO:0000256" key="3">
    <source>
        <dbReference type="ARBA" id="ARBA00022691"/>
    </source>
</evidence>
<dbReference type="Pfam" id="PF13489">
    <property type="entry name" value="Methyltransf_23"/>
    <property type="match status" value="1"/>
</dbReference>
<name>T1YTM2_STROO</name>
<evidence type="ECO:0000313" key="4">
    <source>
        <dbReference type="EMBL" id="AGU68123.1"/>
    </source>
</evidence>
<organism evidence="4">
    <name type="scientific">Strigomonas oncopelti</name>
    <name type="common">Parasitic flagellate</name>
    <name type="synonym">Crithidia oncopelti</name>
    <dbReference type="NCBI Taxonomy" id="5657"/>
    <lineage>
        <taxon>Eukaryota</taxon>
        <taxon>Discoba</taxon>
        <taxon>Euglenozoa</taxon>
        <taxon>Kinetoplastea</taxon>
        <taxon>Metakinetoplastina</taxon>
        <taxon>Trypanosomatida</taxon>
        <taxon>Trypanosomatidae</taxon>
        <taxon>Strigomonadinae</taxon>
        <taxon>Strigomonas</taxon>
    </lineage>
</organism>
<dbReference type="GO" id="GO:0032259">
    <property type="term" value="P:methylation"/>
    <property type="evidence" value="ECO:0007669"/>
    <property type="project" value="UniProtKB-KW"/>
</dbReference>
<keyword evidence="1 4" id="KW-0489">Methyltransferase</keyword>
<dbReference type="AlphaFoldDB" id="T1YTM2"/>
<accession>T1YTM2</accession>
<dbReference type="PANTHER" id="PTHR43464:SF19">
    <property type="entry name" value="UBIQUINONE BIOSYNTHESIS O-METHYLTRANSFERASE, MITOCHONDRIAL"/>
    <property type="match status" value="1"/>
</dbReference>